<dbReference type="EMBL" id="CAKXAJ010025896">
    <property type="protein sequence ID" value="CAH2245172.1"/>
    <property type="molecule type" value="Genomic_DNA"/>
</dbReference>
<dbReference type="AlphaFoldDB" id="A0A8S4S1A0"/>
<proteinExistence type="predicted"/>
<protein>
    <submittedName>
        <fullName evidence="1">Jg16742 protein</fullName>
    </submittedName>
</protein>
<evidence type="ECO:0000313" key="1">
    <source>
        <dbReference type="EMBL" id="CAH2245172.1"/>
    </source>
</evidence>
<evidence type="ECO:0000313" key="2">
    <source>
        <dbReference type="Proteomes" id="UP000838756"/>
    </source>
</evidence>
<sequence length="122" mass="13537">MAAKKVEIRERNPGRPRSLLRRAPGGVIGGEFTNFLFKGVRCLYKPIFYCKIADTRDFVRDLRLRNSKLGLLHTTPRARGCVPSVAPTRGDVRAPFARTCAAFAPGDERVTRSSTAYLTAIV</sequence>
<gene>
    <name evidence="1" type="primary">jg16742</name>
    <name evidence="1" type="ORF">PAEG_LOCUS21022</name>
</gene>
<comment type="caution">
    <text evidence="1">The sequence shown here is derived from an EMBL/GenBank/DDBJ whole genome shotgun (WGS) entry which is preliminary data.</text>
</comment>
<name>A0A8S4S1A0_9NEOP</name>
<accession>A0A8S4S1A0</accession>
<dbReference type="Proteomes" id="UP000838756">
    <property type="component" value="Unassembled WGS sequence"/>
</dbReference>
<keyword evidence="2" id="KW-1185">Reference proteome</keyword>
<reference evidence="1" key="1">
    <citation type="submission" date="2022-03" db="EMBL/GenBank/DDBJ databases">
        <authorList>
            <person name="Lindestad O."/>
        </authorList>
    </citation>
    <scope>NUCLEOTIDE SEQUENCE</scope>
</reference>
<organism evidence="1 2">
    <name type="scientific">Pararge aegeria aegeria</name>
    <dbReference type="NCBI Taxonomy" id="348720"/>
    <lineage>
        <taxon>Eukaryota</taxon>
        <taxon>Metazoa</taxon>
        <taxon>Ecdysozoa</taxon>
        <taxon>Arthropoda</taxon>
        <taxon>Hexapoda</taxon>
        <taxon>Insecta</taxon>
        <taxon>Pterygota</taxon>
        <taxon>Neoptera</taxon>
        <taxon>Endopterygota</taxon>
        <taxon>Lepidoptera</taxon>
        <taxon>Glossata</taxon>
        <taxon>Ditrysia</taxon>
        <taxon>Papilionoidea</taxon>
        <taxon>Nymphalidae</taxon>
        <taxon>Satyrinae</taxon>
        <taxon>Satyrini</taxon>
        <taxon>Parargina</taxon>
        <taxon>Pararge</taxon>
    </lineage>
</organism>